<organism evidence="12 13">
    <name type="scientific">Candidatus Desulfovibrio intestinavium</name>
    <dbReference type="NCBI Taxonomy" id="2838534"/>
    <lineage>
        <taxon>Bacteria</taxon>
        <taxon>Pseudomonadati</taxon>
        <taxon>Thermodesulfobacteriota</taxon>
        <taxon>Desulfovibrionia</taxon>
        <taxon>Desulfovibrionales</taxon>
        <taxon>Desulfovibrionaceae</taxon>
        <taxon>Desulfovibrio</taxon>
    </lineage>
</organism>
<dbReference type="AlphaFoldDB" id="A0A9D2HN16"/>
<dbReference type="Pfam" id="PF00408">
    <property type="entry name" value="PGM_PMM_IV"/>
    <property type="match status" value="1"/>
</dbReference>
<dbReference type="SUPFAM" id="SSF55957">
    <property type="entry name" value="Phosphoglucomutase, C-terminal domain"/>
    <property type="match status" value="1"/>
</dbReference>
<evidence type="ECO:0000259" key="11">
    <source>
        <dbReference type="Pfam" id="PF02880"/>
    </source>
</evidence>
<dbReference type="PANTHER" id="PTHR45745:SF1">
    <property type="entry name" value="PHOSPHOGLUCOMUTASE 2B-RELATED"/>
    <property type="match status" value="1"/>
</dbReference>
<name>A0A9D2HN16_9BACT</name>
<dbReference type="SUPFAM" id="SSF53738">
    <property type="entry name" value="Phosphoglucomutase, first 3 domains"/>
    <property type="match status" value="3"/>
</dbReference>
<evidence type="ECO:0000256" key="6">
    <source>
        <dbReference type="ARBA" id="ARBA00023235"/>
    </source>
</evidence>
<dbReference type="InterPro" id="IPR005845">
    <property type="entry name" value="A-D-PHexomutase_a/b/a-II"/>
</dbReference>
<dbReference type="PANTHER" id="PTHR45745">
    <property type="entry name" value="PHOSPHOMANNOMUTASE 45A"/>
    <property type="match status" value="1"/>
</dbReference>
<dbReference type="InterPro" id="IPR005843">
    <property type="entry name" value="A-D-PHexomutase_C"/>
</dbReference>
<evidence type="ECO:0000256" key="5">
    <source>
        <dbReference type="ARBA" id="ARBA00022842"/>
    </source>
</evidence>
<proteinExistence type="inferred from homology"/>
<comment type="caution">
    <text evidence="12">The sequence shown here is derived from an EMBL/GenBank/DDBJ whole genome shotgun (WGS) entry which is preliminary data.</text>
</comment>
<evidence type="ECO:0000256" key="4">
    <source>
        <dbReference type="ARBA" id="ARBA00022723"/>
    </source>
</evidence>
<dbReference type="Gene3D" id="3.30.310.50">
    <property type="entry name" value="Alpha-D-phosphohexomutase, C-terminal domain"/>
    <property type="match status" value="1"/>
</dbReference>
<evidence type="ECO:0000313" key="13">
    <source>
        <dbReference type="Proteomes" id="UP000823821"/>
    </source>
</evidence>
<dbReference type="InterPro" id="IPR016066">
    <property type="entry name" value="A-D-PHexomutase_CS"/>
</dbReference>
<evidence type="ECO:0000256" key="7">
    <source>
        <dbReference type="RuleBase" id="RU004326"/>
    </source>
</evidence>
<dbReference type="Pfam" id="PF02879">
    <property type="entry name" value="PGM_PMM_II"/>
    <property type="match status" value="1"/>
</dbReference>
<dbReference type="GO" id="GO:0006166">
    <property type="term" value="P:purine ribonucleoside salvage"/>
    <property type="evidence" value="ECO:0007669"/>
    <property type="project" value="TreeGrafter"/>
</dbReference>
<feature type="domain" description="Alpha-D-phosphohexomutase alpha/beta/alpha" evidence="11">
    <location>
        <begin position="322"/>
        <end position="440"/>
    </location>
</feature>
<comment type="similarity">
    <text evidence="2 7">Belongs to the phosphohexose mutase family.</text>
</comment>
<dbReference type="InterPro" id="IPR005844">
    <property type="entry name" value="A-D-PHexomutase_a/b/a-I"/>
</dbReference>
<reference evidence="12" key="2">
    <citation type="submission" date="2021-04" db="EMBL/GenBank/DDBJ databases">
        <authorList>
            <person name="Gilroy R."/>
        </authorList>
    </citation>
    <scope>NUCLEOTIDE SEQUENCE</scope>
    <source>
        <strain evidence="12">5032</strain>
    </source>
</reference>
<dbReference type="Gene3D" id="3.40.120.10">
    <property type="entry name" value="Alpha-D-Glucose-1,6-Bisphosphate, subunit A, domain 3"/>
    <property type="match status" value="3"/>
</dbReference>
<evidence type="ECO:0000256" key="1">
    <source>
        <dbReference type="ARBA" id="ARBA00001946"/>
    </source>
</evidence>
<feature type="domain" description="Alpha-D-phosphohexomutase alpha/beta/alpha" evidence="9">
    <location>
        <begin position="40"/>
        <end position="182"/>
    </location>
</feature>
<dbReference type="Pfam" id="PF02878">
    <property type="entry name" value="PGM_PMM_I"/>
    <property type="match status" value="1"/>
</dbReference>
<comment type="cofactor">
    <cofactor evidence="1">
        <name>Mg(2+)</name>
        <dbReference type="ChEBI" id="CHEBI:18420"/>
    </cofactor>
</comment>
<dbReference type="GO" id="GO:0005975">
    <property type="term" value="P:carbohydrate metabolic process"/>
    <property type="evidence" value="ECO:0007669"/>
    <property type="project" value="InterPro"/>
</dbReference>
<evidence type="ECO:0000256" key="3">
    <source>
        <dbReference type="ARBA" id="ARBA00022553"/>
    </source>
</evidence>
<keyword evidence="6" id="KW-0413">Isomerase</keyword>
<dbReference type="GO" id="GO:0008973">
    <property type="term" value="F:phosphopentomutase activity"/>
    <property type="evidence" value="ECO:0007669"/>
    <property type="project" value="TreeGrafter"/>
</dbReference>
<protein>
    <submittedName>
        <fullName evidence="12">Phosphoglucomutase</fullName>
    </submittedName>
</protein>
<evidence type="ECO:0000259" key="8">
    <source>
        <dbReference type="Pfam" id="PF00408"/>
    </source>
</evidence>
<dbReference type="Pfam" id="PF02880">
    <property type="entry name" value="PGM_PMM_III"/>
    <property type="match status" value="1"/>
</dbReference>
<feature type="domain" description="Alpha-D-phosphohexomutase alpha/beta/alpha" evidence="10">
    <location>
        <begin position="212"/>
        <end position="316"/>
    </location>
</feature>
<dbReference type="GO" id="GO:0000287">
    <property type="term" value="F:magnesium ion binding"/>
    <property type="evidence" value="ECO:0007669"/>
    <property type="project" value="InterPro"/>
</dbReference>
<keyword evidence="5 7" id="KW-0460">Magnesium</keyword>
<evidence type="ECO:0000259" key="10">
    <source>
        <dbReference type="Pfam" id="PF02879"/>
    </source>
</evidence>
<reference evidence="12" key="1">
    <citation type="journal article" date="2021" name="PeerJ">
        <title>Extensive microbial diversity within the chicken gut microbiome revealed by metagenomics and culture.</title>
        <authorList>
            <person name="Gilroy R."/>
            <person name="Ravi A."/>
            <person name="Getino M."/>
            <person name="Pursley I."/>
            <person name="Horton D.L."/>
            <person name="Alikhan N.F."/>
            <person name="Baker D."/>
            <person name="Gharbi K."/>
            <person name="Hall N."/>
            <person name="Watson M."/>
            <person name="Adriaenssens E.M."/>
            <person name="Foster-Nyarko E."/>
            <person name="Jarju S."/>
            <person name="Secka A."/>
            <person name="Antonio M."/>
            <person name="Oren A."/>
            <person name="Chaudhuri R.R."/>
            <person name="La Ragione R."/>
            <person name="Hildebrand F."/>
            <person name="Pallen M.J."/>
        </authorList>
    </citation>
    <scope>NUCLEOTIDE SEQUENCE</scope>
    <source>
        <strain evidence="12">5032</strain>
    </source>
</reference>
<evidence type="ECO:0000256" key="2">
    <source>
        <dbReference type="ARBA" id="ARBA00010231"/>
    </source>
</evidence>
<dbReference type="EMBL" id="DWZD01000040">
    <property type="protein sequence ID" value="HJA79247.1"/>
    <property type="molecule type" value="Genomic_DNA"/>
</dbReference>
<dbReference type="InterPro" id="IPR036900">
    <property type="entry name" value="A-D-PHexomutase_C_sf"/>
</dbReference>
<gene>
    <name evidence="12" type="ORF">H9784_06750</name>
</gene>
<keyword evidence="3" id="KW-0597">Phosphoprotein</keyword>
<dbReference type="InterPro" id="IPR016055">
    <property type="entry name" value="A-D-PHexomutase_a/b/a-I/II/III"/>
</dbReference>
<accession>A0A9D2HN16</accession>
<evidence type="ECO:0000259" key="9">
    <source>
        <dbReference type="Pfam" id="PF02878"/>
    </source>
</evidence>
<feature type="domain" description="Alpha-D-phosphohexomutase C-terminal" evidence="8">
    <location>
        <begin position="491"/>
        <end position="537"/>
    </location>
</feature>
<sequence>MSLHPHAGQLPTPDMLTDVPTLVSAYYTDFPSPTEPSQRVSFGTSGHRGSSLDCSFNEEHIYAIAQAVCDYRASHGIKGPLFLGGDSHALSCPAFRSALEVLVANGVHVFMAPEGEYTATPVISHAILSWNAEHTGSAQADGIIITPSHNPPRDGGFKYNPPHGGPAETEVTSWIERRANEHLETSNRAVQIMHYRAARQAAQVKVYDFTSRYVDDLADVLNMEAIAASGLSLGVDPLGGASLPLWEPIAHKYGLALTVVNTEVDPSFRFVPCDKDGKIRMDCSSPYAMSRLLGLRDRFDLAFACDPDADRHGIVTRSELMNPNHFLSAASWYLFRSRTQWGKGCGIGKTLVTSAMLDRVGEELGRPVVEVPVGFKWFVPYLYSGRCAFGCEESAGASFLTRDGRPWSTDKDGPLLCLLAAEMMASEGKSPSEIYAGLTERHGAPRYQRLDAPADDRVRRLLKGLDAAHIDLRELAGDPVESVITRAPGNDAPIGGVKITSRRGWFAVRPSGTEPICKVYTESFGDEEHLRRLQKDAIDFLDRLLQNA</sequence>
<keyword evidence="4 7" id="KW-0479">Metal-binding</keyword>
<dbReference type="Proteomes" id="UP000823821">
    <property type="component" value="Unassembled WGS sequence"/>
</dbReference>
<evidence type="ECO:0000313" key="12">
    <source>
        <dbReference type="EMBL" id="HJA79247.1"/>
    </source>
</evidence>
<dbReference type="InterPro" id="IPR005846">
    <property type="entry name" value="A-D-PHexomutase_a/b/a-III"/>
</dbReference>
<dbReference type="PROSITE" id="PS00710">
    <property type="entry name" value="PGM_PMM"/>
    <property type="match status" value="1"/>
</dbReference>